<proteinExistence type="predicted"/>
<keyword evidence="2" id="KW-1185">Reference proteome</keyword>
<protein>
    <submittedName>
        <fullName evidence="1">Uncharacterized protein</fullName>
    </submittedName>
</protein>
<dbReference type="EMBL" id="AOLP01000006">
    <property type="protein sequence ID" value="EMA06970.1"/>
    <property type="molecule type" value="Genomic_DNA"/>
</dbReference>
<dbReference type="Proteomes" id="UP000011553">
    <property type="component" value="Unassembled WGS sequence"/>
</dbReference>
<accession>M0JH22</accession>
<dbReference type="AlphaFoldDB" id="M0JH22"/>
<sequence>MLAKRYVVRDGKVLHADLSSPDLIDE</sequence>
<gene>
    <name evidence="1" type="ORF">C438_05437</name>
</gene>
<comment type="caution">
    <text evidence="1">The sequence shown here is derived from an EMBL/GenBank/DDBJ whole genome shotgun (WGS) entry which is preliminary data.</text>
</comment>
<organism evidence="1 2">
    <name type="scientific">Haloferax denitrificans ATCC 35960</name>
    <dbReference type="NCBI Taxonomy" id="662478"/>
    <lineage>
        <taxon>Archaea</taxon>
        <taxon>Methanobacteriati</taxon>
        <taxon>Methanobacteriota</taxon>
        <taxon>Stenosarchaea group</taxon>
        <taxon>Halobacteria</taxon>
        <taxon>Halobacteriales</taxon>
        <taxon>Haloferacaceae</taxon>
        <taxon>Haloferax</taxon>
    </lineage>
</organism>
<evidence type="ECO:0000313" key="1">
    <source>
        <dbReference type="EMBL" id="EMA06970.1"/>
    </source>
</evidence>
<name>M0JH22_9EURY</name>
<evidence type="ECO:0000313" key="2">
    <source>
        <dbReference type="Proteomes" id="UP000011553"/>
    </source>
</evidence>
<reference evidence="1 2" key="1">
    <citation type="journal article" date="2014" name="PLoS Genet.">
        <title>Phylogenetically driven sequencing of extremely halophilic archaea reveals strategies for static and dynamic osmo-response.</title>
        <authorList>
            <person name="Becker E.A."/>
            <person name="Seitzer P.M."/>
            <person name="Tritt A."/>
            <person name="Larsen D."/>
            <person name="Krusor M."/>
            <person name="Yao A.I."/>
            <person name="Wu D."/>
            <person name="Madern D."/>
            <person name="Eisen J.A."/>
            <person name="Darling A.E."/>
            <person name="Facciotti M.T."/>
        </authorList>
    </citation>
    <scope>NUCLEOTIDE SEQUENCE [LARGE SCALE GENOMIC DNA]</scope>
    <source>
        <strain evidence="1 2">ATCC 35960</strain>
    </source>
</reference>